<evidence type="ECO:0000256" key="1">
    <source>
        <dbReference type="SAM" id="MobiDB-lite"/>
    </source>
</evidence>
<proteinExistence type="predicted"/>
<dbReference type="AlphaFoldDB" id="M4EYF0"/>
<dbReference type="Proteomes" id="UP000011750">
    <property type="component" value="Chromosome A01"/>
</dbReference>
<keyword evidence="2" id="KW-1133">Transmembrane helix</keyword>
<sequence length="345" mass="38772">MTRLTAGGYGLNQRARRRSYHGEEEHGHDGEIKRSDSSDQSQRKGETVDQNRSFQYGKFVSETDEYMIFGWIGATGFYFGFIFGLRVIGVVYMGYCVMRSPSLYHLFPHPSPPFKFSCDQPNVSSETTCEPAPPSHHHQPPLICAAVSLKPQMCVSHSNGDTFVSQRFLHVLSRGEEMSYTGSMAEDSKRNRDPSCTAKVIDVASWPSINLGCCDAQTVPTSLSVKAKRLTKTEAFKSSGVVILEPSKSIRCVLRVSEEPVAKYIEVIWVLADHGDVILCVGRRPVHWVWCMLRHSLVDLLCQGFNVDKSSTGVCYRAHIRWCLWPVRGQRVCTSLGPLFDLWVL</sequence>
<feature type="compositionally biased region" description="Basic and acidic residues" evidence="1">
    <location>
        <begin position="20"/>
        <end position="49"/>
    </location>
</feature>
<name>M4EYF0_BRACM</name>
<evidence type="ECO:0000313" key="4">
    <source>
        <dbReference type="Proteomes" id="UP000011750"/>
    </source>
</evidence>
<keyword evidence="2" id="KW-0472">Membrane</keyword>
<feature type="region of interest" description="Disordered" evidence="1">
    <location>
        <begin position="1"/>
        <end position="49"/>
    </location>
</feature>
<organism evidence="3 4">
    <name type="scientific">Brassica campestris</name>
    <name type="common">Field mustard</name>
    <dbReference type="NCBI Taxonomy" id="3711"/>
    <lineage>
        <taxon>Eukaryota</taxon>
        <taxon>Viridiplantae</taxon>
        <taxon>Streptophyta</taxon>
        <taxon>Embryophyta</taxon>
        <taxon>Tracheophyta</taxon>
        <taxon>Spermatophyta</taxon>
        <taxon>Magnoliopsida</taxon>
        <taxon>eudicotyledons</taxon>
        <taxon>Gunneridae</taxon>
        <taxon>Pentapetalae</taxon>
        <taxon>rosids</taxon>
        <taxon>malvids</taxon>
        <taxon>Brassicales</taxon>
        <taxon>Brassicaceae</taxon>
        <taxon>Brassiceae</taxon>
        <taxon>Brassica</taxon>
    </lineage>
</organism>
<reference evidence="3 4" key="2">
    <citation type="journal article" date="2018" name="Hortic Res">
        <title>Improved Brassica rapa reference genome by single-molecule sequencing and chromosome conformation capture technologies.</title>
        <authorList>
            <person name="Zhang L."/>
            <person name="Cai X."/>
            <person name="Wu J."/>
            <person name="Liu M."/>
            <person name="Grob S."/>
            <person name="Cheng F."/>
            <person name="Liang J."/>
            <person name="Cai C."/>
            <person name="Liu Z."/>
            <person name="Liu B."/>
            <person name="Wang F."/>
            <person name="Li S."/>
            <person name="Liu F."/>
            <person name="Li X."/>
            <person name="Cheng L."/>
            <person name="Yang W."/>
            <person name="Li M.H."/>
            <person name="Grossniklaus U."/>
            <person name="Zheng H."/>
            <person name="Wang X."/>
        </authorList>
    </citation>
    <scope>NUCLEOTIDE SEQUENCE [LARGE SCALE GENOMIC DNA]</scope>
    <source>
        <strain evidence="3 4">cv. Chiifu-401-42</strain>
    </source>
</reference>
<evidence type="ECO:0000313" key="3">
    <source>
        <dbReference type="EnsemblPlants" id="Bra033842.1-P"/>
    </source>
</evidence>
<protein>
    <submittedName>
        <fullName evidence="3">Uncharacterized protein</fullName>
    </submittedName>
</protein>
<evidence type="ECO:0000256" key="2">
    <source>
        <dbReference type="SAM" id="Phobius"/>
    </source>
</evidence>
<feature type="transmembrane region" description="Helical" evidence="2">
    <location>
        <begin position="68"/>
        <end position="95"/>
    </location>
</feature>
<dbReference type="HOGENOM" id="CLU_804986_0_0_1"/>
<accession>M4EYF0</accession>
<reference evidence="3 4" key="1">
    <citation type="journal article" date="2011" name="Nat. Genet.">
        <title>The genome of the mesopolyploid crop species Brassica rapa.</title>
        <authorList>
            <consortium name="Brassica rapa Genome Sequencing Project Consortium"/>
            <person name="Wang X."/>
            <person name="Wang H."/>
            <person name="Wang J."/>
            <person name="Sun R."/>
            <person name="Wu J."/>
            <person name="Liu S."/>
            <person name="Bai Y."/>
            <person name="Mun J.H."/>
            <person name="Bancroft I."/>
            <person name="Cheng F."/>
            <person name="Huang S."/>
            <person name="Li X."/>
            <person name="Hua W."/>
            <person name="Wang J."/>
            <person name="Wang X."/>
            <person name="Freeling M."/>
            <person name="Pires J.C."/>
            <person name="Paterson A.H."/>
            <person name="Chalhoub B."/>
            <person name="Wang B."/>
            <person name="Hayward A."/>
            <person name="Sharpe A.G."/>
            <person name="Park B.S."/>
            <person name="Weisshaar B."/>
            <person name="Liu B."/>
            <person name="Li B."/>
            <person name="Liu B."/>
            <person name="Tong C."/>
            <person name="Song C."/>
            <person name="Duran C."/>
            <person name="Peng C."/>
            <person name="Geng C."/>
            <person name="Koh C."/>
            <person name="Lin C."/>
            <person name="Edwards D."/>
            <person name="Mu D."/>
            <person name="Shen D."/>
            <person name="Soumpourou E."/>
            <person name="Li F."/>
            <person name="Fraser F."/>
            <person name="Conant G."/>
            <person name="Lassalle G."/>
            <person name="King G.J."/>
            <person name="Bonnema G."/>
            <person name="Tang H."/>
            <person name="Wang H."/>
            <person name="Belcram H."/>
            <person name="Zhou H."/>
            <person name="Hirakawa H."/>
            <person name="Abe H."/>
            <person name="Guo H."/>
            <person name="Wang H."/>
            <person name="Jin H."/>
            <person name="Parkin I.A."/>
            <person name="Batley J."/>
            <person name="Kim J.S."/>
            <person name="Just J."/>
            <person name="Li J."/>
            <person name="Xu J."/>
            <person name="Deng J."/>
            <person name="Kim J.A."/>
            <person name="Li J."/>
            <person name="Yu J."/>
            <person name="Meng J."/>
            <person name="Wang J."/>
            <person name="Min J."/>
            <person name="Poulain J."/>
            <person name="Wang J."/>
            <person name="Hatakeyama K."/>
            <person name="Wu K."/>
            <person name="Wang L."/>
            <person name="Fang L."/>
            <person name="Trick M."/>
            <person name="Links M.G."/>
            <person name="Zhao M."/>
            <person name="Jin M."/>
            <person name="Ramchiary N."/>
            <person name="Drou N."/>
            <person name="Berkman P.J."/>
            <person name="Cai Q."/>
            <person name="Huang Q."/>
            <person name="Li R."/>
            <person name="Tabata S."/>
            <person name="Cheng S."/>
            <person name="Zhang S."/>
            <person name="Zhang S."/>
            <person name="Huang S."/>
            <person name="Sato S."/>
            <person name="Sun S."/>
            <person name="Kwon S.J."/>
            <person name="Choi S.R."/>
            <person name="Lee T.H."/>
            <person name="Fan W."/>
            <person name="Zhao X."/>
            <person name="Tan X."/>
            <person name="Xu X."/>
            <person name="Wang Y."/>
            <person name="Qiu Y."/>
            <person name="Yin Y."/>
            <person name="Li Y."/>
            <person name="Du Y."/>
            <person name="Liao Y."/>
            <person name="Lim Y."/>
            <person name="Narusaka Y."/>
            <person name="Wang Y."/>
            <person name="Wang Z."/>
            <person name="Li Z."/>
            <person name="Wang Z."/>
            <person name="Xiong Z."/>
            <person name="Zhang Z."/>
        </authorList>
    </citation>
    <scope>NUCLEOTIDE SEQUENCE [LARGE SCALE GENOMIC DNA]</scope>
    <source>
        <strain evidence="3 4">cv. Chiifu-401-42</strain>
    </source>
</reference>
<keyword evidence="4" id="KW-1185">Reference proteome</keyword>
<dbReference type="Gramene" id="Bra033842.1">
    <property type="protein sequence ID" value="Bra033842.1-P"/>
    <property type="gene ID" value="Bra033842"/>
</dbReference>
<reference evidence="3" key="3">
    <citation type="submission" date="2023-03" db="UniProtKB">
        <authorList>
            <consortium name="EnsemblPlants"/>
        </authorList>
    </citation>
    <scope>IDENTIFICATION</scope>
    <source>
        <strain evidence="3">cv. Chiifu-401-42</strain>
    </source>
</reference>
<dbReference type="InParanoid" id="M4EYF0"/>
<keyword evidence="2" id="KW-0812">Transmembrane</keyword>
<dbReference type="EnsemblPlants" id="Bra033842.1">
    <property type="protein sequence ID" value="Bra033842.1-P"/>
    <property type="gene ID" value="Bra033842"/>
</dbReference>